<gene>
    <name evidence="2" type="ORF">IOK49_04310</name>
</gene>
<dbReference type="SUPFAM" id="SSF53335">
    <property type="entry name" value="S-adenosyl-L-methionine-dependent methyltransferases"/>
    <property type="match status" value="1"/>
</dbReference>
<dbReference type="RefSeq" id="WP_193803706.1">
    <property type="nucleotide sequence ID" value="NZ_JADEZV010000002.1"/>
</dbReference>
<dbReference type="AlphaFoldDB" id="A0A843A9C8"/>
<evidence type="ECO:0000313" key="2">
    <source>
        <dbReference type="EMBL" id="MBE9391295.1"/>
    </source>
</evidence>
<evidence type="ECO:0000259" key="1">
    <source>
        <dbReference type="Pfam" id="PF08241"/>
    </source>
</evidence>
<dbReference type="Gene3D" id="3.40.50.150">
    <property type="entry name" value="Vaccinia Virus protein VP39"/>
    <property type="match status" value="1"/>
</dbReference>
<name>A0A843A9C8_9CREN</name>
<comment type="caution">
    <text evidence="2">The sequence shown here is derived from an EMBL/GenBank/DDBJ whole genome shotgun (WGS) entry which is preliminary data.</text>
</comment>
<dbReference type="InterPro" id="IPR029063">
    <property type="entry name" value="SAM-dependent_MTases_sf"/>
</dbReference>
<keyword evidence="2" id="KW-0489">Methyltransferase</keyword>
<sequence>MKRVRLFLSDVRRKLLYIYLSLIYRIYPASPKFEEYRIAKNEAELNNCRKILDIGCGKGNFGKILDNFEIYIGVDVLNIFDKDDKREYIRSSMDSLPFREGFFFDCSFFINSIFYSNSWKNSLTEAKKYSKKIVLIDIDKTYPHIFFLDLLEGRIRKRPSDIVKELPQGVKVVMQKSGETFMILIENLNTDYRDN</sequence>
<dbReference type="EMBL" id="JADEZV010000002">
    <property type="protein sequence ID" value="MBE9391295.1"/>
    <property type="molecule type" value="Genomic_DNA"/>
</dbReference>
<organism evidence="2 3">
    <name type="scientific">Fervidicoccus fontis</name>
    <dbReference type="NCBI Taxonomy" id="683846"/>
    <lineage>
        <taxon>Archaea</taxon>
        <taxon>Thermoproteota</taxon>
        <taxon>Thermoprotei</taxon>
        <taxon>Fervidicoccales</taxon>
        <taxon>Fervidicoccaceae</taxon>
        <taxon>Fervidicoccus</taxon>
    </lineage>
</organism>
<feature type="domain" description="Methyltransferase type 11" evidence="1">
    <location>
        <begin position="52"/>
        <end position="131"/>
    </location>
</feature>
<dbReference type="Proteomes" id="UP000652307">
    <property type="component" value="Unassembled WGS sequence"/>
</dbReference>
<proteinExistence type="predicted"/>
<dbReference type="GO" id="GO:0008757">
    <property type="term" value="F:S-adenosylmethionine-dependent methyltransferase activity"/>
    <property type="evidence" value="ECO:0007669"/>
    <property type="project" value="InterPro"/>
</dbReference>
<dbReference type="GO" id="GO:0032259">
    <property type="term" value="P:methylation"/>
    <property type="evidence" value="ECO:0007669"/>
    <property type="project" value="UniProtKB-KW"/>
</dbReference>
<dbReference type="InterPro" id="IPR013216">
    <property type="entry name" value="Methyltransf_11"/>
</dbReference>
<reference evidence="2" key="1">
    <citation type="submission" date="2020-10" db="EMBL/GenBank/DDBJ databases">
        <title>Fervidococcus fontis strain 3639Fd - the first crenarchaeon capable of growth on lipids.</title>
        <authorList>
            <person name="Kochetkova T.V."/>
            <person name="Elcheninov A.G."/>
            <person name="Toschakov S.V."/>
            <person name="Kublanov I.V."/>
        </authorList>
    </citation>
    <scope>NUCLEOTIDE SEQUENCE</scope>
    <source>
        <strain evidence="2">3639Fd</strain>
    </source>
</reference>
<evidence type="ECO:0000313" key="3">
    <source>
        <dbReference type="Proteomes" id="UP000652307"/>
    </source>
</evidence>
<keyword evidence="2" id="KW-0808">Transferase</keyword>
<dbReference type="Pfam" id="PF08241">
    <property type="entry name" value="Methyltransf_11"/>
    <property type="match status" value="1"/>
</dbReference>
<protein>
    <submittedName>
        <fullName evidence="2">Methyltransferase domain-containing protein</fullName>
    </submittedName>
</protein>
<accession>A0A843A9C8</accession>